<keyword evidence="2" id="KW-1185">Reference proteome</keyword>
<evidence type="ECO:0000313" key="2">
    <source>
        <dbReference type="Proteomes" id="UP000265703"/>
    </source>
</evidence>
<dbReference type="STRING" id="658196.A0A397SGN7"/>
<dbReference type="AlphaFoldDB" id="A0A397SGN7"/>
<accession>A0A397SGN7</accession>
<dbReference type="OrthoDB" id="2362092at2759"/>
<gene>
    <name evidence="1" type="ORF">C1645_836157</name>
</gene>
<proteinExistence type="predicted"/>
<name>A0A397SGN7_9GLOM</name>
<sequence>MLTKKTFKIHSRSIDNNNSNYIDVKNLTSSRLDNTNKNISEKHINAFEKLLNGEKFDFDLLNLQVKNSENICTAKIETTGPTGNIISYLVQKHKIYEHSKPLTVTPSLKQTKIDYYTVLSNSFPQMTYD</sequence>
<dbReference type="EMBL" id="QKYT01000725">
    <property type="protein sequence ID" value="RIA81941.1"/>
    <property type="molecule type" value="Genomic_DNA"/>
</dbReference>
<dbReference type="Proteomes" id="UP000265703">
    <property type="component" value="Unassembled WGS sequence"/>
</dbReference>
<protein>
    <submittedName>
        <fullName evidence="1">Uncharacterized protein</fullName>
    </submittedName>
</protein>
<evidence type="ECO:0000313" key="1">
    <source>
        <dbReference type="EMBL" id="RIA81941.1"/>
    </source>
</evidence>
<comment type="caution">
    <text evidence="1">The sequence shown here is derived from an EMBL/GenBank/DDBJ whole genome shotgun (WGS) entry which is preliminary data.</text>
</comment>
<organism evidence="1 2">
    <name type="scientific">Glomus cerebriforme</name>
    <dbReference type="NCBI Taxonomy" id="658196"/>
    <lineage>
        <taxon>Eukaryota</taxon>
        <taxon>Fungi</taxon>
        <taxon>Fungi incertae sedis</taxon>
        <taxon>Mucoromycota</taxon>
        <taxon>Glomeromycotina</taxon>
        <taxon>Glomeromycetes</taxon>
        <taxon>Glomerales</taxon>
        <taxon>Glomeraceae</taxon>
        <taxon>Glomus</taxon>
    </lineage>
</organism>
<reference evidence="1 2" key="1">
    <citation type="submission" date="2018-06" db="EMBL/GenBank/DDBJ databases">
        <title>Comparative genomics reveals the genomic features of Rhizophagus irregularis, R. cerebriforme, R. diaphanum and Gigaspora rosea, and their symbiotic lifestyle signature.</title>
        <authorList>
            <person name="Morin E."/>
            <person name="San Clemente H."/>
            <person name="Chen E.C.H."/>
            <person name="De La Providencia I."/>
            <person name="Hainaut M."/>
            <person name="Kuo A."/>
            <person name="Kohler A."/>
            <person name="Murat C."/>
            <person name="Tang N."/>
            <person name="Roy S."/>
            <person name="Loubradou J."/>
            <person name="Henrissat B."/>
            <person name="Grigoriev I.V."/>
            <person name="Corradi N."/>
            <person name="Roux C."/>
            <person name="Martin F.M."/>
        </authorList>
    </citation>
    <scope>NUCLEOTIDE SEQUENCE [LARGE SCALE GENOMIC DNA]</scope>
    <source>
        <strain evidence="1 2">DAOM 227022</strain>
    </source>
</reference>